<proteinExistence type="predicted"/>
<accession>A0AC35TW73</accession>
<name>A0AC35TW73_9BILA</name>
<evidence type="ECO:0000313" key="2">
    <source>
        <dbReference type="WBParaSite" id="RSKR_0000533200.1"/>
    </source>
</evidence>
<protein>
    <submittedName>
        <fullName evidence="2">PH domain-containing protein</fullName>
    </submittedName>
</protein>
<reference evidence="2" key="1">
    <citation type="submission" date="2016-11" db="UniProtKB">
        <authorList>
            <consortium name="WormBaseParasite"/>
        </authorList>
    </citation>
    <scope>IDENTIFICATION</scope>
    <source>
        <strain evidence="2">KR3021</strain>
    </source>
</reference>
<dbReference type="WBParaSite" id="RSKR_0000533200.1">
    <property type="protein sequence ID" value="RSKR_0000533200.1"/>
    <property type="gene ID" value="RSKR_0000533200"/>
</dbReference>
<sequence length="864" mass="99497">MNNLINNIAADPSQTKRLAGFLNKVENRMLIKSKKKYWFITSDDSPFLYWYKSQSDLEACGRFLLTSSAFTFNPTDAGIFEIKNGKDVLALEAENSKERMKWLKQLQYTRGACISGRRRDDPSDNLPDIGEGEPEDDTASTFYLDVNGSLQNNSFEDPKKLEKGNTLEESVASIINVVEHIPNRACSFSKDTKNRAVTLENKIKKVVSNVTKSSENAQLCSKCSVNSQKAEQYLKSITSFEDIVDSQQRTIEEQELIISSLKEQNASLMVSLQSEEDVSLQEKSVMTQLLNEKNDNLTNRMELKRLRQKVKYLHSQAEGLQDQLRNNMVTMQAYEESIETKNALILKIYDEQDKKRETTPNTNASAPTSSFSYEYLPEGIEVDFEGDRSVSKLFDETGCTDVNQLKDLLEGYMSQNNFLNQEILQLQENLKIVNDKEHILRRRNFDIEAYFCRLKRKIIDLLMEEGRRSEHFSDADASIAFVRDDNSQVVERETDILGYFVTKRSNNPQDNDIMAKAANLARKANVITEKLGKEDSKEYIEWIQKWDSFMLNHADKPLIQNNDFKLLLRTSIPHAYRTKIWNYLVQKLVKNIKLECGNGYYQSLLQNAADLKIDLYTQNICPQTDESVFDSVCKIIDWDLARTLPTNKNFCDNKSEKIPELRRVLYAYRFYNKEVGYCQGLNRLAAIALLYLKEEDAFWFMVACIDKLQPEGYYTTKLSGAIADQSVFLELVHEKLPKLASHLKCLDVDLPLHALSWFMTIYVDALSHDLYLKIFDIFLYEGNKVLFRIGLSLLKLCENDLLACKTFCSVHDCLSKLSEKDIDFKVLSQIAFHTMNPFPTKAIENKRNTYLMSLEETEDLNMSS</sequence>
<dbReference type="Proteomes" id="UP000095286">
    <property type="component" value="Unplaced"/>
</dbReference>
<organism evidence="1 2">
    <name type="scientific">Rhabditophanes sp. KR3021</name>
    <dbReference type="NCBI Taxonomy" id="114890"/>
    <lineage>
        <taxon>Eukaryota</taxon>
        <taxon>Metazoa</taxon>
        <taxon>Ecdysozoa</taxon>
        <taxon>Nematoda</taxon>
        <taxon>Chromadorea</taxon>
        <taxon>Rhabditida</taxon>
        <taxon>Tylenchina</taxon>
        <taxon>Panagrolaimomorpha</taxon>
        <taxon>Strongyloidoidea</taxon>
        <taxon>Alloionematidae</taxon>
        <taxon>Rhabditophanes</taxon>
    </lineage>
</organism>
<evidence type="ECO:0000313" key="1">
    <source>
        <dbReference type="Proteomes" id="UP000095286"/>
    </source>
</evidence>